<dbReference type="InterPro" id="IPR023393">
    <property type="entry name" value="START-like_dom_sf"/>
</dbReference>
<evidence type="ECO:0000256" key="1">
    <source>
        <dbReference type="ARBA" id="ARBA00006817"/>
    </source>
</evidence>
<name>A0A087M2L3_9HYPH</name>
<organism evidence="3 4">
    <name type="scientific">Devosia riboflavina</name>
    <dbReference type="NCBI Taxonomy" id="46914"/>
    <lineage>
        <taxon>Bacteria</taxon>
        <taxon>Pseudomonadati</taxon>
        <taxon>Pseudomonadota</taxon>
        <taxon>Alphaproteobacteria</taxon>
        <taxon>Hyphomicrobiales</taxon>
        <taxon>Devosiaceae</taxon>
        <taxon>Devosia</taxon>
    </lineage>
</organism>
<comment type="caution">
    <text evidence="3">The sequence shown here is derived from an EMBL/GenBank/DDBJ whole genome shotgun (WGS) entry which is preliminary data.</text>
</comment>
<comment type="similarity">
    <text evidence="1">Belongs to the AHA1 family.</text>
</comment>
<dbReference type="InterPro" id="IPR013538">
    <property type="entry name" value="ASHA1/2-like_C"/>
</dbReference>
<reference evidence="3 4" key="1">
    <citation type="submission" date="2014-08" db="EMBL/GenBank/DDBJ databases">
        <authorList>
            <person name="Hassan Y.I."/>
            <person name="Lepp D."/>
            <person name="Zhou T."/>
        </authorList>
    </citation>
    <scope>NUCLEOTIDE SEQUENCE [LARGE SCALE GENOMIC DNA]</scope>
    <source>
        <strain evidence="3 4">IFO13584</strain>
    </source>
</reference>
<evidence type="ECO:0000313" key="3">
    <source>
        <dbReference type="EMBL" id="KFL31116.1"/>
    </source>
</evidence>
<feature type="domain" description="Activator of Hsp90 ATPase homologue 1/2-like C-terminal" evidence="2">
    <location>
        <begin position="20"/>
        <end position="153"/>
    </location>
</feature>
<dbReference type="STRING" id="46914.JP75_11045"/>
<protein>
    <submittedName>
        <fullName evidence="3">Polyketide cyclase</fullName>
    </submittedName>
</protein>
<dbReference type="AlphaFoldDB" id="A0A087M2L3"/>
<proteinExistence type="inferred from homology"/>
<dbReference type="SUPFAM" id="SSF55961">
    <property type="entry name" value="Bet v1-like"/>
    <property type="match status" value="1"/>
</dbReference>
<dbReference type="Pfam" id="PF08327">
    <property type="entry name" value="AHSA1"/>
    <property type="match status" value="1"/>
</dbReference>
<accession>A0A087M2L3</accession>
<dbReference type="Proteomes" id="UP000028981">
    <property type="component" value="Unassembled WGS sequence"/>
</dbReference>
<dbReference type="EMBL" id="JQGC01000008">
    <property type="protein sequence ID" value="KFL31116.1"/>
    <property type="molecule type" value="Genomic_DNA"/>
</dbReference>
<dbReference type="CDD" id="cd08900">
    <property type="entry name" value="SRPBCC_CalC_Aha1-like_7"/>
    <property type="match status" value="1"/>
</dbReference>
<gene>
    <name evidence="3" type="ORF">JP75_11045</name>
</gene>
<keyword evidence="4" id="KW-1185">Reference proteome</keyword>
<dbReference type="Gene3D" id="3.30.530.20">
    <property type="match status" value="1"/>
</dbReference>
<evidence type="ECO:0000259" key="2">
    <source>
        <dbReference type="Pfam" id="PF08327"/>
    </source>
</evidence>
<evidence type="ECO:0000313" key="4">
    <source>
        <dbReference type="Proteomes" id="UP000028981"/>
    </source>
</evidence>
<sequence>MTEKKRSVSHATFVLERRYKAKPERVYRALSEPGAKAQWFTPPETWGKDEQTMDFRIGGVETSVGGPIGGPVHAFRAVYQDIVPNERIVYSYFMTLDDVRISVSVSTFELTADGDHTKLKMTEMGAYLDGFDDGGRLREEGTNVLLDNLGRFVEGDWE</sequence>
<dbReference type="OrthoDB" id="9803476at2"/>
<dbReference type="RefSeq" id="WP_035082593.1">
    <property type="nucleotide sequence ID" value="NZ_JQGC01000008.1"/>
</dbReference>